<evidence type="ECO:0000256" key="1">
    <source>
        <dbReference type="SAM" id="MobiDB-lite"/>
    </source>
</evidence>
<feature type="region of interest" description="Disordered" evidence="1">
    <location>
        <begin position="1"/>
        <end position="49"/>
    </location>
</feature>
<feature type="region of interest" description="Disordered" evidence="1">
    <location>
        <begin position="63"/>
        <end position="82"/>
    </location>
</feature>
<dbReference type="KEGG" id="bfn:OI25_7693"/>
<name>A0AAU8SSV9_9BURK</name>
<accession>A0AAU8SSV9</accession>
<dbReference type="Proteomes" id="UP000032614">
    <property type="component" value="Chromosome 3"/>
</dbReference>
<evidence type="ECO:0000313" key="2">
    <source>
        <dbReference type="EMBL" id="AJZ56504.1"/>
    </source>
</evidence>
<evidence type="ECO:0000313" key="3">
    <source>
        <dbReference type="Proteomes" id="UP000032614"/>
    </source>
</evidence>
<gene>
    <name evidence="2" type="ORF">OI25_7693</name>
</gene>
<dbReference type="EMBL" id="CP010025">
    <property type="protein sequence ID" value="AJZ56504.1"/>
    <property type="molecule type" value="Genomic_DNA"/>
</dbReference>
<feature type="compositionally biased region" description="Polar residues" evidence="1">
    <location>
        <begin position="1"/>
        <end position="12"/>
    </location>
</feature>
<dbReference type="AlphaFoldDB" id="A0AAU8SSV9"/>
<organism evidence="2 3">
    <name type="scientific">Paraburkholderia fungorum</name>
    <dbReference type="NCBI Taxonomy" id="134537"/>
    <lineage>
        <taxon>Bacteria</taxon>
        <taxon>Pseudomonadati</taxon>
        <taxon>Pseudomonadota</taxon>
        <taxon>Betaproteobacteria</taxon>
        <taxon>Burkholderiales</taxon>
        <taxon>Burkholderiaceae</taxon>
        <taxon>Paraburkholderia</taxon>
    </lineage>
</organism>
<feature type="compositionally biased region" description="Low complexity" evidence="1">
    <location>
        <begin position="13"/>
        <end position="49"/>
    </location>
</feature>
<sequence length="96" mass="9276">MSIQAIGQGTVQTAPSSTASTSSSASTAPASSTTASSATGSSTSTSTSSYTVNISSAARALMAEASETSVQTAQEAGKGDQQAQRLLAKEVAAKAG</sequence>
<reference evidence="2 3" key="1">
    <citation type="journal article" date="2015" name="Genome Announc.">
        <title>Complete genome sequences for 59 burkholderia isolates, both pathogenic and near neighbor.</title>
        <authorList>
            <person name="Johnson S.L."/>
            <person name="Bishop-Lilly K.A."/>
            <person name="Ladner J.T."/>
            <person name="Daligault H.E."/>
            <person name="Davenport K.W."/>
            <person name="Jaissle J."/>
            <person name="Frey K.G."/>
            <person name="Koroleva G.I."/>
            <person name="Bruce D.C."/>
            <person name="Coyne S.R."/>
            <person name="Broomall S.M."/>
            <person name="Li P.E."/>
            <person name="Teshima H."/>
            <person name="Gibbons H.S."/>
            <person name="Palacios G.F."/>
            <person name="Rosenzweig C.N."/>
            <person name="Redden C.L."/>
            <person name="Xu Y."/>
            <person name="Minogue T.D."/>
            <person name="Chain P.S."/>
        </authorList>
    </citation>
    <scope>NUCLEOTIDE SEQUENCE [LARGE SCALE GENOMIC DNA]</scope>
    <source>
        <strain evidence="2 3">ATCC BAA-463</strain>
    </source>
</reference>
<protein>
    <submittedName>
        <fullName evidence="2">Uncharacterized protein</fullName>
    </submittedName>
</protein>
<proteinExistence type="predicted"/>